<comment type="caution">
    <text evidence="2">The sequence shown here is derived from an EMBL/GenBank/DDBJ whole genome shotgun (WGS) entry which is preliminary data.</text>
</comment>
<organism evidence="2 3">
    <name type="scientific">Lasiosphaeria miniovina</name>
    <dbReference type="NCBI Taxonomy" id="1954250"/>
    <lineage>
        <taxon>Eukaryota</taxon>
        <taxon>Fungi</taxon>
        <taxon>Dikarya</taxon>
        <taxon>Ascomycota</taxon>
        <taxon>Pezizomycotina</taxon>
        <taxon>Sordariomycetes</taxon>
        <taxon>Sordariomycetidae</taxon>
        <taxon>Sordariales</taxon>
        <taxon>Lasiosphaeriaceae</taxon>
        <taxon>Lasiosphaeria</taxon>
    </lineage>
</organism>
<keyword evidence="3" id="KW-1185">Reference proteome</keyword>
<dbReference type="Pfam" id="PF06985">
    <property type="entry name" value="HET"/>
    <property type="match status" value="1"/>
</dbReference>
<dbReference type="RefSeq" id="XP_060293939.1">
    <property type="nucleotide sequence ID" value="XM_060440051.1"/>
</dbReference>
<dbReference type="PANTHER" id="PTHR33112">
    <property type="entry name" value="DOMAIN PROTEIN, PUTATIVE-RELATED"/>
    <property type="match status" value="1"/>
</dbReference>
<dbReference type="PANTHER" id="PTHR33112:SF9">
    <property type="entry name" value="HETEROKARYON INCOMPATIBILITY DOMAIN-CONTAINING PROTEIN"/>
    <property type="match status" value="1"/>
</dbReference>
<evidence type="ECO:0000313" key="3">
    <source>
        <dbReference type="Proteomes" id="UP001172101"/>
    </source>
</evidence>
<proteinExistence type="predicted"/>
<dbReference type="Proteomes" id="UP001172101">
    <property type="component" value="Unassembled WGS sequence"/>
</dbReference>
<feature type="domain" description="Heterokaryon incompatibility" evidence="1">
    <location>
        <begin position="149"/>
        <end position="315"/>
    </location>
</feature>
<dbReference type="InterPro" id="IPR010730">
    <property type="entry name" value="HET"/>
</dbReference>
<dbReference type="AlphaFoldDB" id="A0AA40AB77"/>
<evidence type="ECO:0000259" key="1">
    <source>
        <dbReference type="Pfam" id="PF06985"/>
    </source>
</evidence>
<protein>
    <submittedName>
        <fullName evidence="2">Heterokaryon incompatibility protein-domain-containing protein</fullName>
    </submittedName>
</protein>
<name>A0AA40AB77_9PEZI</name>
<accession>A0AA40AB77</accession>
<dbReference type="GeneID" id="85323321"/>
<gene>
    <name evidence="2" type="ORF">B0T26DRAFT_677056</name>
</gene>
<sequence length="446" mass="48827">MALDAEACPACQDLAFKRSRDEHGAENPKVTLALCDAGLRLFVPSVNGGWPDIFWEADDPNASFSEDVIPSCLSILPHSGTTAAFERVAAWLAYCSAHHAMCRTPGDGNFIPKRLLDVGSAGEVGKGAPDFVRLVELGTAQPRKSTVPYAALSYCWGGDLTGIVTTTKLTVGAHYRGIPLDALPKSIADAVLVCRGVGIPYLWVDALCIVQDDEDDWRRESSQMDAVYINSHVTIAAHRATSCGDGFLGEQVYGQPDWQRTFTTTLWPRGTRNSQKPGQTKMLLRQNNSPRSWAARAADDQRSSALMRRGWVLQESLLPQRIIHYTEKEMAWECVGSCTCECGHVERDQENTTLLKTHILQGGSVWQEEFPEAVWLRLVEEYTRRSLSRTSDKLVAVSGLAKCLFAGGAETSRRPAESPNPGEVALRTAPPPGAGLRSIALSHMIY</sequence>
<evidence type="ECO:0000313" key="2">
    <source>
        <dbReference type="EMBL" id="KAK0712616.1"/>
    </source>
</evidence>
<reference evidence="2" key="1">
    <citation type="submission" date="2023-06" db="EMBL/GenBank/DDBJ databases">
        <title>Genome-scale phylogeny and comparative genomics of the fungal order Sordariales.</title>
        <authorList>
            <consortium name="Lawrence Berkeley National Laboratory"/>
            <person name="Hensen N."/>
            <person name="Bonometti L."/>
            <person name="Westerberg I."/>
            <person name="Brannstrom I.O."/>
            <person name="Guillou S."/>
            <person name="Cros-Aarteil S."/>
            <person name="Calhoun S."/>
            <person name="Haridas S."/>
            <person name="Kuo A."/>
            <person name="Mondo S."/>
            <person name="Pangilinan J."/>
            <person name="Riley R."/>
            <person name="LaButti K."/>
            <person name="Andreopoulos B."/>
            <person name="Lipzen A."/>
            <person name="Chen C."/>
            <person name="Yanf M."/>
            <person name="Daum C."/>
            <person name="Ng V."/>
            <person name="Clum A."/>
            <person name="Steindorff A."/>
            <person name="Ohm R."/>
            <person name="Martin F."/>
            <person name="Silar P."/>
            <person name="Natvig D."/>
            <person name="Lalanne C."/>
            <person name="Gautier V."/>
            <person name="Ament-velasquez S.L."/>
            <person name="Kruys A."/>
            <person name="Hutchinson M.I."/>
            <person name="Powell A.J."/>
            <person name="Barry K."/>
            <person name="Miller A.N."/>
            <person name="Grigoriev I.V."/>
            <person name="Debuchy R."/>
            <person name="Gladieux P."/>
            <person name="Thoren M.H."/>
            <person name="Johannesson H."/>
        </authorList>
    </citation>
    <scope>NUCLEOTIDE SEQUENCE</scope>
    <source>
        <strain evidence="2">SMH2392-1A</strain>
    </source>
</reference>
<dbReference type="EMBL" id="JAUIRO010000005">
    <property type="protein sequence ID" value="KAK0712616.1"/>
    <property type="molecule type" value="Genomic_DNA"/>
</dbReference>